<feature type="region of interest" description="Disordered" evidence="1">
    <location>
        <begin position="1"/>
        <end position="26"/>
    </location>
</feature>
<name>A0A9Q8VC25_9HYPO</name>
<feature type="region of interest" description="Disordered" evidence="1">
    <location>
        <begin position="39"/>
        <end position="342"/>
    </location>
</feature>
<protein>
    <submittedName>
        <fullName evidence="2">Uncharacterized protein</fullName>
    </submittedName>
</protein>
<feature type="compositionally biased region" description="Acidic residues" evidence="1">
    <location>
        <begin position="124"/>
        <end position="139"/>
    </location>
</feature>
<dbReference type="OrthoDB" id="10632920at2759"/>
<feature type="compositionally biased region" description="Acidic residues" evidence="1">
    <location>
        <begin position="298"/>
        <end position="309"/>
    </location>
</feature>
<dbReference type="RefSeq" id="XP_047843032.1">
    <property type="nucleotide sequence ID" value="XM_047987048.1"/>
</dbReference>
<proteinExistence type="predicted"/>
<feature type="compositionally biased region" description="Low complexity" evidence="1">
    <location>
        <begin position="1"/>
        <end position="10"/>
    </location>
</feature>
<feature type="compositionally biased region" description="Low complexity" evidence="1">
    <location>
        <begin position="388"/>
        <end position="398"/>
    </location>
</feature>
<feature type="compositionally biased region" description="Polar residues" evidence="1">
    <location>
        <begin position="233"/>
        <end position="243"/>
    </location>
</feature>
<gene>
    <name evidence="2" type="ORF">JDV02_005731</name>
</gene>
<evidence type="ECO:0000256" key="1">
    <source>
        <dbReference type="SAM" id="MobiDB-lite"/>
    </source>
</evidence>
<feature type="compositionally biased region" description="Polar residues" evidence="1">
    <location>
        <begin position="142"/>
        <end position="154"/>
    </location>
</feature>
<feature type="compositionally biased region" description="Polar residues" evidence="1">
    <location>
        <begin position="80"/>
        <end position="89"/>
    </location>
</feature>
<keyword evidence="3" id="KW-1185">Reference proteome</keyword>
<accession>A0A9Q8VC25</accession>
<evidence type="ECO:0000313" key="3">
    <source>
        <dbReference type="Proteomes" id="UP000829364"/>
    </source>
</evidence>
<dbReference type="KEGG" id="ptkz:JDV02_005731"/>
<dbReference type="Proteomes" id="UP000829364">
    <property type="component" value="Chromosome 5"/>
</dbReference>
<feature type="compositionally biased region" description="Basic and acidic residues" evidence="1">
    <location>
        <begin position="198"/>
        <end position="208"/>
    </location>
</feature>
<feature type="compositionally biased region" description="Acidic residues" evidence="1">
    <location>
        <begin position="59"/>
        <end position="68"/>
    </location>
</feature>
<dbReference type="AlphaFoldDB" id="A0A9Q8VC25"/>
<dbReference type="EMBL" id="CP086358">
    <property type="protein sequence ID" value="UNI19551.1"/>
    <property type="molecule type" value="Genomic_DNA"/>
</dbReference>
<feature type="region of interest" description="Disordered" evidence="1">
    <location>
        <begin position="356"/>
        <end position="406"/>
    </location>
</feature>
<reference evidence="2" key="1">
    <citation type="submission" date="2021-11" db="EMBL/GenBank/DDBJ databases">
        <title>Purpureocillium_takamizusanense_genome.</title>
        <authorList>
            <person name="Nguyen N.-H."/>
        </authorList>
    </citation>
    <scope>NUCLEOTIDE SEQUENCE</scope>
    <source>
        <strain evidence="2">PT3</strain>
    </source>
</reference>
<organism evidence="2 3">
    <name type="scientific">Purpureocillium takamizusanense</name>
    <dbReference type="NCBI Taxonomy" id="2060973"/>
    <lineage>
        <taxon>Eukaryota</taxon>
        <taxon>Fungi</taxon>
        <taxon>Dikarya</taxon>
        <taxon>Ascomycota</taxon>
        <taxon>Pezizomycotina</taxon>
        <taxon>Sordariomycetes</taxon>
        <taxon>Hypocreomycetidae</taxon>
        <taxon>Hypocreales</taxon>
        <taxon>Ophiocordycipitaceae</taxon>
        <taxon>Purpureocillium</taxon>
    </lineage>
</organism>
<evidence type="ECO:0000313" key="2">
    <source>
        <dbReference type="EMBL" id="UNI19551.1"/>
    </source>
</evidence>
<feature type="compositionally biased region" description="Polar residues" evidence="1">
    <location>
        <begin position="169"/>
        <end position="185"/>
    </location>
</feature>
<dbReference type="GeneID" id="72067680"/>
<sequence>MATIIDLTGIGDDDAVDQSTVKRESSPDVIIERVVPCERATRRPQRFASNGAIEIIDLTGDETDTDKDSDEKTTPANRAVSLSRSASPDNENDQVDDNARRAAATDDTNNSMSPRDGESQGDKAEDEALEYAEIPSDDNESFHTTRSRSCSPINETEADPCPGLDDNDSTAGQVETESNSSTEVQVSFEHSRSLSPADDAKDGIHDTADDNDNDNVLDAEHGIRNGSAKRSRSSSTVGDTQVGATGDADHVDGNNSAEEEDSSPSDGKRRRTTRSPPPVPEHGTDTDRAAGEQNTTTDGDDDDVSEDNESFIGPKRRGHKRKRSEETPSPDNSSGRDKRVRTEEFRLAACYPGMWDGRLTQDNHTPGFNPLAPVSGEMPPRKRKASKSRSNSSLSQRSAMEPSAGI</sequence>